<keyword evidence="2" id="KW-1185">Reference proteome</keyword>
<feature type="non-terminal residue" evidence="1">
    <location>
        <position position="284"/>
    </location>
</feature>
<evidence type="ECO:0000313" key="2">
    <source>
        <dbReference type="Proteomes" id="UP000186817"/>
    </source>
</evidence>
<evidence type="ECO:0000313" key="1">
    <source>
        <dbReference type="EMBL" id="OLP73189.1"/>
    </source>
</evidence>
<dbReference type="AlphaFoldDB" id="A0A1Q9BR87"/>
<protein>
    <submittedName>
        <fullName evidence="1">Uncharacterized protein</fullName>
    </submittedName>
</protein>
<proteinExistence type="predicted"/>
<sequence length="284" mass="31619">MLQLQIVNFKDADDRAIAKGLMSAWAQLRGLKRGEEEVKDLDALMLKLSKYVTTVNKWGDKSLDACDGVPDFFRKMMSPLRNLSSRMISSGLESVKAKVFEQRPDIEKMQAVVENKFPSHGSYVADVKEFLLSVGHLSKVLFQLDCVILNVQKQQIPSAAQTAEQYNAAVAAFKLNSDLLAVTGQQGKVDNALNDFKSSLEDLLETCNMNLEKILEASAAWNTALMEELLALPNFEEDMDSLQDTTFGMQNECTHLAALSAQQVGHQEWLQLFAKLGEAVTRIK</sequence>
<accession>A0A1Q9BR87</accession>
<organism evidence="1 2">
    <name type="scientific">Symbiodinium microadriaticum</name>
    <name type="common">Dinoflagellate</name>
    <name type="synonym">Zooxanthella microadriatica</name>
    <dbReference type="NCBI Taxonomy" id="2951"/>
    <lineage>
        <taxon>Eukaryota</taxon>
        <taxon>Sar</taxon>
        <taxon>Alveolata</taxon>
        <taxon>Dinophyceae</taxon>
        <taxon>Suessiales</taxon>
        <taxon>Symbiodiniaceae</taxon>
        <taxon>Symbiodinium</taxon>
    </lineage>
</organism>
<name>A0A1Q9BR87_SYMMI</name>
<dbReference type="EMBL" id="LSRX01006109">
    <property type="protein sequence ID" value="OLP73189.1"/>
    <property type="molecule type" value="Genomic_DNA"/>
</dbReference>
<comment type="caution">
    <text evidence="1">The sequence shown here is derived from an EMBL/GenBank/DDBJ whole genome shotgun (WGS) entry which is preliminary data.</text>
</comment>
<dbReference type="Proteomes" id="UP000186817">
    <property type="component" value="Unassembled WGS sequence"/>
</dbReference>
<reference evidence="1 2" key="1">
    <citation type="submission" date="2016-02" db="EMBL/GenBank/DDBJ databases">
        <title>Genome analysis of coral dinoflagellate symbionts highlights evolutionary adaptations to a symbiotic lifestyle.</title>
        <authorList>
            <person name="Aranda M."/>
            <person name="Li Y."/>
            <person name="Liew Y.J."/>
            <person name="Baumgarten S."/>
            <person name="Simakov O."/>
            <person name="Wilson M."/>
            <person name="Piel J."/>
            <person name="Ashoor H."/>
            <person name="Bougouffa S."/>
            <person name="Bajic V.B."/>
            <person name="Ryu T."/>
            <person name="Ravasi T."/>
            <person name="Bayer T."/>
            <person name="Micklem G."/>
            <person name="Kim H."/>
            <person name="Bhak J."/>
            <person name="Lajeunesse T.C."/>
            <person name="Voolstra C.R."/>
        </authorList>
    </citation>
    <scope>NUCLEOTIDE SEQUENCE [LARGE SCALE GENOMIC DNA]</scope>
    <source>
        <strain evidence="1 2">CCMP2467</strain>
    </source>
</reference>
<gene>
    <name evidence="1" type="ORF">AK812_SmicGene47670</name>
</gene>
<dbReference type="OrthoDB" id="420473at2759"/>